<protein>
    <submittedName>
        <fullName evidence="11">RT_RNaseH_2 domain-containing protein</fullName>
    </submittedName>
</protein>
<dbReference type="Proteomes" id="UP000272942">
    <property type="component" value="Unassembled WGS sequence"/>
</dbReference>
<dbReference type="SUPFAM" id="SSF56672">
    <property type="entry name" value="DNA/RNA polymerases"/>
    <property type="match status" value="1"/>
</dbReference>
<dbReference type="PANTHER" id="PTHR37984">
    <property type="entry name" value="PROTEIN CBG26694"/>
    <property type="match status" value="1"/>
</dbReference>
<dbReference type="AlphaFoldDB" id="A0A183AMV6"/>
<dbReference type="GO" id="GO:0004519">
    <property type="term" value="F:endonuclease activity"/>
    <property type="evidence" value="ECO:0007669"/>
    <property type="project" value="UniProtKB-KW"/>
</dbReference>
<dbReference type="GO" id="GO:0003964">
    <property type="term" value="F:RNA-directed DNA polymerase activity"/>
    <property type="evidence" value="ECO:0007669"/>
    <property type="project" value="UniProtKB-KW"/>
</dbReference>
<keyword evidence="6" id="KW-0695">RNA-directed DNA polymerase</keyword>
<feature type="domain" description="Reverse transcriptase RNase H-like" evidence="8">
    <location>
        <begin position="174"/>
        <end position="236"/>
    </location>
</feature>
<evidence type="ECO:0000256" key="1">
    <source>
        <dbReference type="ARBA" id="ARBA00022679"/>
    </source>
</evidence>
<dbReference type="InterPro" id="IPR050951">
    <property type="entry name" value="Retrovirus_Pol_polyprotein"/>
</dbReference>
<keyword evidence="4" id="KW-0255">Endonuclease</keyword>
<reference evidence="9 10" key="2">
    <citation type="submission" date="2018-11" db="EMBL/GenBank/DDBJ databases">
        <authorList>
            <consortium name="Pathogen Informatics"/>
        </authorList>
    </citation>
    <scope>NUCLEOTIDE SEQUENCE [LARGE SCALE GENOMIC DNA]</scope>
    <source>
        <strain evidence="9 10">Egypt</strain>
    </source>
</reference>
<evidence type="ECO:0000313" key="11">
    <source>
        <dbReference type="WBParaSite" id="ECPE_0000831701-mRNA-1"/>
    </source>
</evidence>
<evidence type="ECO:0000256" key="2">
    <source>
        <dbReference type="ARBA" id="ARBA00022695"/>
    </source>
</evidence>
<evidence type="ECO:0000256" key="4">
    <source>
        <dbReference type="ARBA" id="ARBA00022759"/>
    </source>
</evidence>
<evidence type="ECO:0000256" key="7">
    <source>
        <dbReference type="SAM" id="MobiDB-lite"/>
    </source>
</evidence>
<dbReference type="WBParaSite" id="ECPE_0000831701-mRNA-1">
    <property type="protein sequence ID" value="ECPE_0000831701-mRNA-1"/>
    <property type="gene ID" value="ECPE_0000831701"/>
</dbReference>
<evidence type="ECO:0000256" key="6">
    <source>
        <dbReference type="ARBA" id="ARBA00022918"/>
    </source>
</evidence>
<evidence type="ECO:0000256" key="5">
    <source>
        <dbReference type="ARBA" id="ARBA00022801"/>
    </source>
</evidence>
<evidence type="ECO:0000256" key="3">
    <source>
        <dbReference type="ARBA" id="ARBA00022722"/>
    </source>
</evidence>
<accession>A0A183AMV6</accession>
<name>A0A183AMV6_9TREM</name>
<proteinExistence type="predicted"/>
<gene>
    <name evidence="9" type="ORF">ECPE_LOCUS8291</name>
</gene>
<feature type="region of interest" description="Disordered" evidence="7">
    <location>
        <begin position="54"/>
        <end position="77"/>
    </location>
</feature>
<sequence length="243" mass="27407">MCDRLVEGISNLNLQRKLLEKKDLTFVEARKICEQHDDLMKATSSEAVILFQRQKAPPNRPPTAKCASKPHKDSSGNEKRINPCFSCGAHHLRSICRFRNVKCHACGKINHMLRHLVVKCSNNAGDMNVQPTKLEVDGEPIFLKRRVIPYGQRDGVLQALEKMKRDGKITQVTSKPNTFLTHASNVGIGAVLEQEGCPVICISRLLNAAENGYSQTQREALAVFWAVQRLHKYLFGFAVYHHH</sequence>
<keyword evidence="3" id="KW-0540">Nuclease</keyword>
<keyword evidence="5" id="KW-0378">Hydrolase</keyword>
<keyword evidence="2" id="KW-0548">Nucleotidyltransferase</keyword>
<dbReference type="GO" id="GO:0016787">
    <property type="term" value="F:hydrolase activity"/>
    <property type="evidence" value="ECO:0007669"/>
    <property type="project" value="UniProtKB-KW"/>
</dbReference>
<dbReference type="InterPro" id="IPR043502">
    <property type="entry name" value="DNA/RNA_pol_sf"/>
</dbReference>
<organism evidence="11">
    <name type="scientific">Echinostoma caproni</name>
    <dbReference type="NCBI Taxonomy" id="27848"/>
    <lineage>
        <taxon>Eukaryota</taxon>
        <taxon>Metazoa</taxon>
        <taxon>Spiralia</taxon>
        <taxon>Lophotrochozoa</taxon>
        <taxon>Platyhelminthes</taxon>
        <taxon>Trematoda</taxon>
        <taxon>Digenea</taxon>
        <taxon>Plagiorchiida</taxon>
        <taxon>Echinostomata</taxon>
        <taxon>Echinostomatoidea</taxon>
        <taxon>Echinostomatidae</taxon>
        <taxon>Echinostoma</taxon>
    </lineage>
</organism>
<reference evidence="11" key="1">
    <citation type="submission" date="2016-06" db="UniProtKB">
        <authorList>
            <consortium name="WormBaseParasite"/>
        </authorList>
    </citation>
    <scope>IDENTIFICATION</scope>
</reference>
<evidence type="ECO:0000313" key="10">
    <source>
        <dbReference type="Proteomes" id="UP000272942"/>
    </source>
</evidence>
<keyword evidence="10" id="KW-1185">Reference proteome</keyword>
<dbReference type="EMBL" id="UZAN01045771">
    <property type="protein sequence ID" value="VDP83173.1"/>
    <property type="molecule type" value="Genomic_DNA"/>
</dbReference>
<dbReference type="PANTHER" id="PTHR37984:SF5">
    <property type="entry name" value="PROTEIN NYNRIN-LIKE"/>
    <property type="match status" value="1"/>
</dbReference>
<evidence type="ECO:0000259" key="8">
    <source>
        <dbReference type="Pfam" id="PF17917"/>
    </source>
</evidence>
<dbReference type="InterPro" id="IPR041373">
    <property type="entry name" value="RT_RNaseH"/>
</dbReference>
<evidence type="ECO:0000313" key="9">
    <source>
        <dbReference type="EMBL" id="VDP83173.1"/>
    </source>
</evidence>
<keyword evidence="1" id="KW-0808">Transferase</keyword>
<dbReference type="Pfam" id="PF17917">
    <property type="entry name" value="RT_RNaseH"/>
    <property type="match status" value="1"/>
</dbReference>
<dbReference type="OrthoDB" id="10056300at2759"/>